<dbReference type="RefSeq" id="WP_047861096.1">
    <property type="nucleotide sequence ID" value="NZ_CP011509.1"/>
</dbReference>
<protein>
    <submittedName>
        <fullName evidence="1">Uncharacterized protein</fullName>
    </submittedName>
</protein>
<dbReference type="Proteomes" id="UP000256345">
    <property type="component" value="Unassembled WGS sequence"/>
</dbReference>
<dbReference type="AlphaFoldDB" id="A0AAC8QJE8"/>
<dbReference type="KEGG" id="age:AA314_09927"/>
<evidence type="ECO:0000313" key="4">
    <source>
        <dbReference type="Proteomes" id="UP000256345"/>
    </source>
</evidence>
<evidence type="ECO:0000313" key="2">
    <source>
        <dbReference type="EMBL" id="REG15411.1"/>
    </source>
</evidence>
<name>A0AAC8QJE8_9BACT</name>
<dbReference type="SUPFAM" id="SSF55729">
    <property type="entry name" value="Acyl-CoA N-acyltransferases (Nat)"/>
    <property type="match status" value="1"/>
</dbReference>
<dbReference type="EMBL" id="QUMU01000025">
    <property type="protein sequence ID" value="REG15411.1"/>
    <property type="molecule type" value="Genomic_DNA"/>
</dbReference>
<evidence type="ECO:0000313" key="1">
    <source>
        <dbReference type="EMBL" id="AKJ08301.1"/>
    </source>
</evidence>
<dbReference type="InterPro" id="IPR016181">
    <property type="entry name" value="Acyl_CoA_acyltransferase"/>
</dbReference>
<sequence>MFSALKGATVSRESLTEHQRAQMLALMQVCYAGVSAERFTRDLADKQYVILLSARRSGELVGFSTLRVSEEQVAGRAVEVVFSGDTVIHPDYWGQKELQVRFGRFMLARKLRRPLRPLLWLLLSAGYKTYLLAVNHFPRTVPRHDWEAPPERVSFLRVLAGRWFGEQYDGTKGTVRFTGTHYRVRDGVSPIDREAAAHPHIAFFARSNPAHVEGEELVCLAEIRARDLLWALTELTMKQVRLWTRRGLKLIGVRA</sequence>
<dbReference type="Gene3D" id="3.40.630.30">
    <property type="match status" value="1"/>
</dbReference>
<gene>
    <name evidence="1" type="ORF">AA314_09927</name>
    <name evidence="2" type="ORF">ATI61_12537</name>
</gene>
<keyword evidence="4" id="KW-1185">Reference proteome</keyword>
<proteinExistence type="predicted"/>
<reference evidence="1 3" key="1">
    <citation type="submission" date="2015-05" db="EMBL/GenBank/DDBJ databases">
        <title>Genome assembly of Archangium gephyra DSM 2261.</title>
        <authorList>
            <person name="Sharma G."/>
            <person name="Subramanian S."/>
        </authorList>
    </citation>
    <scope>NUCLEOTIDE SEQUENCE [LARGE SCALE GENOMIC DNA]</scope>
    <source>
        <strain evidence="1 3">DSM 2261</strain>
    </source>
</reference>
<organism evidence="1 3">
    <name type="scientific">Archangium gephyra</name>
    <dbReference type="NCBI Taxonomy" id="48"/>
    <lineage>
        <taxon>Bacteria</taxon>
        <taxon>Pseudomonadati</taxon>
        <taxon>Myxococcota</taxon>
        <taxon>Myxococcia</taxon>
        <taxon>Myxococcales</taxon>
        <taxon>Cystobacterineae</taxon>
        <taxon>Archangiaceae</taxon>
        <taxon>Archangium</taxon>
    </lineage>
</organism>
<accession>A0AAC8QJE8</accession>
<dbReference type="Proteomes" id="UP000035579">
    <property type="component" value="Chromosome"/>
</dbReference>
<evidence type="ECO:0000313" key="3">
    <source>
        <dbReference type="Proteomes" id="UP000035579"/>
    </source>
</evidence>
<dbReference type="EMBL" id="CP011509">
    <property type="protein sequence ID" value="AKJ08301.1"/>
    <property type="molecule type" value="Genomic_DNA"/>
</dbReference>
<reference evidence="2 4" key="2">
    <citation type="submission" date="2018-08" db="EMBL/GenBank/DDBJ databases">
        <title>Genomic Encyclopedia of Archaeal and Bacterial Type Strains, Phase II (KMG-II): from individual species to whole genera.</title>
        <authorList>
            <person name="Goeker M."/>
        </authorList>
    </citation>
    <scope>NUCLEOTIDE SEQUENCE [LARGE SCALE GENOMIC DNA]</scope>
    <source>
        <strain evidence="2 4">DSM 2261</strain>
    </source>
</reference>